<protein>
    <submittedName>
        <fullName evidence="2">Uncharacterized protein</fullName>
    </submittedName>
</protein>
<feature type="transmembrane region" description="Helical" evidence="1">
    <location>
        <begin position="20"/>
        <end position="41"/>
    </location>
</feature>
<gene>
    <name evidence="2" type="ORF">SDC9_167377</name>
</gene>
<keyword evidence="1" id="KW-1133">Transmembrane helix</keyword>
<dbReference type="EMBL" id="VSSQ01067649">
    <property type="protein sequence ID" value="MPN20001.1"/>
    <property type="molecule type" value="Genomic_DNA"/>
</dbReference>
<accession>A0A645FZM1</accession>
<reference evidence="2" key="1">
    <citation type="submission" date="2019-08" db="EMBL/GenBank/DDBJ databases">
        <authorList>
            <person name="Kucharzyk K."/>
            <person name="Murdoch R.W."/>
            <person name="Higgins S."/>
            <person name="Loffler F."/>
        </authorList>
    </citation>
    <scope>NUCLEOTIDE SEQUENCE</scope>
</reference>
<keyword evidence="1" id="KW-0812">Transmembrane</keyword>
<keyword evidence="1" id="KW-0472">Membrane</keyword>
<sequence>MDVKNAEGEARRQLCVIKAILISQTIIAVTAIVCYFVSAYLH</sequence>
<comment type="caution">
    <text evidence="2">The sequence shown here is derived from an EMBL/GenBank/DDBJ whole genome shotgun (WGS) entry which is preliminary data.</text>
</comment>
<evidence type="ECO:0000313" key="2">
    <source>
        <dbReference type="EMBL" id="MPN20001.1"/>
    </source>
</evidence>
<name>A0A645FZM1_9ZZZZ</name>
<dbReference type="AlphaFoldDB" id="A0A645FZM1"/>
<organism evidence="2">
    <name type="scientific">bioreactor metagenome</name>
    <dbReference type="NCBI Taxonomy" id="1076179"/>
    <lineage>
        <taxon>unclassified sequences</taxon>
        <taxon>metagenomes</taxon>
        <taxon>ecological metagenomes</taxon>
    </lineage>
</organism>
<evidence type="ECO:0000256" key="1">
    <source>
        <dbReference type="SAM" id="Phobius"/>
    </source>
</evidence>
<proteinExistence type="predicted"/>